<dbReference type="RefSeq" id="WP_215503262.1">
    <property type="nucleotide sequence ID" value="NZ_CP076361.1"/>
</dbReference>
<sequence>MTLYRHCAFALTLGLLPLPGLATPGIGPLTACEVGVEVIVAGGTPQPGVIEADAAGMCIVRLPDGDMTVAPVEILTRASDAGGAGEMVALGTYACTDPQGVADGFPVEITEGGTYRDQYGISGTWLRHSADVISFTQGPLNSAQAQLDGTGLILSGPNLFTTFTCAPQG</sequence>
<reference evidence="2" key="1">
    <citation type="submission" date="2021-06" db="EMBL/GenBank/DDBJ databases">
        <title>Direct submission.</title>
        <authorList>
            <person name="Lee C.-S."/>
            <person name="Jin L."/>
        </authorList>
    </citation>
    <scope>NUCLEOTIDE SEQUENCE</scope>
    <source>
        <strain evidence="2">Con5</strain>
    </source>
</reference>
<keyword evidence="3" id="KW-1185">Reference proteome</keyword>
<dbReference type="Proteomes" id="UP000679352">
    <property type="component" value="Chromosome"/>
</dbReference>
<feature type="signal peptide" evidence="1">
    <location>
        <begin position="1"/>
        <end position="22"/>
    </location>
</feature>
<evidence type="ECO:0000313" key="3">
    <source>
        <dbReference type="Proteomes" id="UP000679352"/>
    </source>
</evidence>
<organism evidence="2 3">
    <name type="scientific">Gemmobacter fulvus</name>
    <dbReference type="NCBI Taxonomy" id="2840474"/>
    <lineage>
        <taxon>Bacteria</taxon>
        <taxon>Pseudomonadati</taxon>
        <taxon>Pseudomonadota</taxon>
        <taxon>Alphaproteobacteria</taxon>
        <taxon>Rhodobacterales</taxon>
        <taxon>Paracoccaceae</taxon>
        <taxon>Gemmobacter</taxon>
    </lineage>
</organism>
<evidence type="ECO:0008006" key="4">
    <source>
        <dbReference type="Google" id="ProtNLM"/>
    </source>
</evidence>
<gene>
    <name evidence="2" type="ORF">KM031_03940</name>
</gene>
<accession>A0A975S271</accession>
<evidence type="ECO:0000256" key="1">
    <source>
        <dbReference type="SAM" id="SignalP"/>
    </source>
</evidence>
<name>A0A975S271_9RHOB</name>
<dbReference type="KEGG" id="gfu:KM031_03940"/>
<protein>
    <recommendedName>
        <fullName evidence="4">DUF3617 family protein</fullName>
    </recommendedName>
</protein>
<evidence type="ECO:0000313" key="2">
    <source>
        <dbReference type="EMBL" id="QWK91071.1"/>
    </source>
</evidence>
<proteinExistence type="predicted"/>
<dbReference type="EMBL" id="CP076361">
    <property type="protein sequence ID" value="QWK91071.1"/>
    <property type="molecule type" value="Genomic_DNA"/>
</dbReference>
<dbReference type="AlphaFoldDB" id="A0A975S271"/>
<feature type="chain" id="PRO_5037100591" description="DUF3617 family protein" evidence="1">
    <location>
        <begin position="23"/>
        <end position="169"/>
    </location>
</feature>
<keyword evidence="1" id="KW-0732">Signal</keyword>